<evidence type="ECO:0000256" key="4">
    <source>
        <dbReference type="SAM" id="Phobius"/>
    </source>
</evidence>
<dbReference type="HOGENOM" id="CLU_1192519_0_0_1"/>
<dbReference type="InterPro" id="IPR006085">
    <property type="entry name" value="XPG_DNA_repair_N"/>
</dbReference>
<evidence type="ECO:0000313" key="7">
    <source>
        <dbReference type="EMBL" id="EES20445.1"/>
    </source>
</evidence>
<keyword evidence="3" id="KW-0539">Nucleus</keyword>
<dbReference type="PANTHER" id="PTHR16171">
    <property type="entry name" value="DNA REPAIR PROTEIN COMPLEMENTING XP-G CELLS-RELATED"/>
    <property type="match status" value="1"/>
</dbReference>
<dbReference type="SUPFAM" id="SSF88723">
    <property type="entry name" value="PIN domain-like"/>
    <property type="match status" value="1"/>
</dbReference>
<keyword evidence="2" id="KW-0378">Hydrolase</keyword>
<keyword evidence="5" id="KW-0732">Signal</keyword>
<feature type="non-terminal residue" evidence="7">
    <location>
        <position position="1"/>
    </location>
</feature>
<feature type="chain" id="PRO_5002966962" description="XPG N-terminal domain-containing protein" evidence="5">
    <location>
        <begin position="26"/>
        <end position="233"/>
    </location>
</feature>
<keyword evidence="2" id="KW-0255">Endonuclease</keyword>
<dbReference type="GO" id="GO:0003697">
    <property type="term" value="F:single-stranded DNA binding"/>
    <property type="evidence" value="ECO:0007669"/>
    <property type="project" value="InterPro"/>
</dbReference>
<dbReference type="EMBL" id="GL005321">
    <property type="protein sequence ID" value="EES20445.1"/>
    <property type="molecule type" value="Genomic_DNA"/>
</dbReference>
<feature type="transmembrane region" description="Helical" evidence="4">
    <location>
        <begin position="146"/>
        <end position="164"/>
    </location>
</feature>
<keyword evidence="4" id="KW-1133">Transmembrane helix</keyword>
<keyword evidence="2" id="KW-0540">Nuclease</keyword>
<dbReference type="GO" id="GO:0004519">
    <property type="term" value="F:endonuclease activity"/>
    <property type="evidence" value="ECO:0007669"/>
    <property type="project" value="UniProtKB-KW"/>
</dbReference>
<evidence type="ECO:0000256" key="3">
    <source>
        <dbReference type="ARBA" id="ARBA00023242"/>
    </source>
</evidence>
<dbReference type="CDD" id="cd09868">
    <property type="entry name" value="PIN_XPG_RAD2"/>
    <property type="match status" value="1"/>
</dbReference>
<gene>
    <name evidence="7" type="primary">Sb2740s002010</name>
    <name evidence="7" type="ORF">SORBIDRAFT_2740s002010</name>
</gene>
<evidence type="ECO:0000256" key="1">
    <source>
        <dbReference type="ARBA" id="ARBA00004123"/>
    </source>
</evidence>
<dbReference type="InterPro" id="IPR001044">
    <property type="entry name" value="XPG/Rad2_eukaryotes"/>
</dbReference>
<dbReference type="GO" id="GO:0006289">
    <property type="term" value="P:nucleotide-excision repair"/>
    <property type="evidence" value="ECO:0007669"/>
    <property type="project" value="InterPro"/>
</dbReference>
<dbReference type="Pfam" id="PF00752">
    <property type="entry name" value="XPG_N"/>
    <property type="match status" value="1"/>
</dbReference>
<dbReference type="Gene3D" id="3.40.50.1010">
    <property type="entry name" value="5'-nuclease"/>
    <property type="match status" value="1"/>
</dbReference>
<keyword evidence="4" id="KW-0812">Transmembrane</keyword>
<name>C6JST6_SORBI</name>
<feature type="domain" description="XPG N-terminal" evidence="6">
    <location>
        <begin position="84"/>
        <end position="179"/>
    </location>
</feature>
<organism evidence="7">
    <name type="scientific">Sorghum bicolor</name>
    <name type="common">Sorghum</name>
    <name type="synonym">Sorghum vulgare</name>
    <dbReference type="NCBI Taxonomy" id="4558"/>
    <lineage>
        <taxon>Eukaryota</taxon>
        <taxon>Viridiplantae</taxon>
        <taxon>Streptophyta</taxon>
        <taxon>Embryophyta</taxon>
        <taxon>Tracheophyta</taxon>
        <taxon>Spermatophyta</taxon>
        <taxon>Magnoliopsida</taxon>
        <taxon>Liliopsida</taxon>
        <taxon>Poales</taxon>
        <taxon>Poaceae</taxon>
        <taxon>PACMAD clade</taxon>
        <taxon>Panicoideae</taxon>
        <taxon>Andropogonodae</taxon>
        <taxon>Andropogoneae</taxon>
        <taxon>Sorghinae</taxon>
        <taxon>Sorghum</taxon>
    </lineage>
</organism>
<reference evidence="7" key="1">
    <citation type="journal article" date="2009" name="Nature">
        <title>The Sorghum bicolor genome and the diversification of grasses.</title>
        <authorList>
            <person name="Paterson A.H."/>
            <person name="Bowers J.E."/>
            <person name="Bruggmann R."/>
            <person name="Dubchak I."/>
            <person name="Grimwood J."/>
            <person name="Gundlach H."/>
            <person name="Haberer G."/>
            <person name="Hellsten U."/>
            <person name="Mitros T."/>
            <person name="Poliakov A."/>
            <person name="Schmutz J."/>
            <person name="Spannagl M."/>
            <person name="Tang H."/>
            <person name="Wang X."/>
            <person name="Wicker T."/>
            <person name="Bharti A.K."/>
            <person name="Chapman J."/>
            <person name="Feltus F.A."/>
            <person name="Gowik U."/>
            <person name="Grigoriev I.V."/>
            <person name="Lyons E."/>
            <person name="Maher C.A."/>
            <person name="Martis M."/>
            <person name="Narechania A."/>
            <person name="Otillar R.P."/>
            <person name="Penning B.W."/>
            <person name="Salamov A.A."/>
            <person name="Wang Y."/>
            <person name="Zhang L."/>
            <person name="Carpita N.C."/>
            <person name="Freeling M."/>
            <person name="Gingle A.R."/>
            <person name="Hash C.T."/>
            <person name="Keller B."/>
            <person name="Klein P."/>
            <person name="Kresovich S."/>
            <person name="McCann M.C."/>
            <person name="Ming R."/>
            <person name="Peterson D.G."/>
            <person name="Mehboob-ur-Rahman"/>
            <person name="Ware D."/>
            <person name="Westhoff P."/>
            <person name="Mayer K.F."/>
            <person name="Messing J."/>
            <person name="Rokhsar D.S."/>
        </authorList>
    </citation>
    <scope>NUCLEOTIDE SEQUENCE [LARGE SCALE GENOMIC DNA]</scope>
</reference>
<feature type="signal peptide" evidence="5">
    <location>
        <begin position="1"/>
        <end position="25"/>
    </location>
</feature>
<dbReference type="SMART" id="SM00485">
    <property type="entry name" value="XPGN"/>
    <property type="match status" value="1"/>
</dbReference>
<dbReference type="AlphaFoldDB" id="C6JST6"/>
<dbReference type="ExpressionAtlas" id="C6JST6">
    <property type="expression patterns" value="baseline and differential"/>
</dbReference>
<evidence type="ECO:0000259" key="6">
    <source>
        <dbReference type="SMART" id="SM00485"/>
    </source>
</evidence>
<proteinExistence type="predicted"/>
<protein>
    <recommendedName>
        <fullName evidence="6">XPG N-terminal domain-containing protein</fullName>
    </recommendedName>
</protein>
<keyword evidence="4" id="KW-0472">Membrane</keyword>
<accession>C6JST6</accession>
<dbReference type="InterPro" id="IPR029060">
    <property type="entry name" value="PIN-like_dom_sf"/>
</dbReference>
<dbReference type="GO" id="GO:0005634">
    <property type="term" value="C:nucleus"/>
    <property type="evidence" value="ECO:0007669"/>
    <property type="project" value="UniProtKB-SubCell"/>
</dbReference>
<comment type="subcellular location">
    <subcellularLocation>
        <location evidence="1">Nucleus</location>
    </subcellularLocation>
</comment>
<dbReference type="PRINTS" id="PR00066">
    <property type="entry name" value="XRODRMPGMNTG"/>
</dbReference>
<evidence type="ECO:0000256" key="2">
    <source>
        <dbReference type="ARBA" id="ARBA00022759"/>
    </source>
</evidence>
<evidence type="ECO:0000256" key="5">
    <source>
        <dbReference type="SAM" id="SignalP"/>
    </source>
</evidence>
<sequence length="233" mass="26202">KLQMAPHLPTPLFLLELLTSSPGAAFLLKQWPRRGRRGAGKHGPFTAGLVLGLAPPLRLSRVADRRGHRPPLPPAPGRKRWEFMGCGLWELLAPVGRRVSVETLAGKRVAMDASIWMVQFMRVWDDNSKMVEDAHLLGFHRRICKLLFLHVCPVFVFVAATSALKCHTFAAHRRHRDAAQWPCNSARCGGINPYTLMGRHGPHHQGWLGPQDEDVRRTTLVGVHRKATRYCTK</sequence>
<dbReference type="PANTHER" id="PTHR16171:SF7">
    <property type="entry name" value="DNA REPAIR PROTEIN RAD2"/>
    <property type="match status" value="1"/>
</dbReference>